<dbReference type="InterPro" id="IPR011604">
    <property type="entry name" value="PDDEXK-like_dom_sf"/>
</dbReference>
<proteinExistence type="predicted"/>
<dbReference type="InterPro" id="IPR011335">
    <property type="entry name" value="Restrct_endonuc-II-like"/>
</dbReference>
<dbReference type="SUPFAM" id="SSF52980">
    <property type="entry name" value="Restriction endonuclease-like"/>
    <property type="match status" value="1"/>
</dbReference>
<dbReference type="Gene3D" id="3.90.320.10">
    <property type="match status" value="1"/>
</dbReference>
<dbReference type="Pfam" id="PF09588">
    <property type="entry name" value="YqaJ"/>
    <property type="match status" value="1"/>
</dbReference>
<comment type="caution">
    <text evidence="2">The sequence shown here is derived from an EMBL/GenBank/DDBJ whole genome shotgun (WGS) entry which is preliminary data.</text>
</comment>
<dbReference type="GO" id="GO:0006281">
    <property type="term" value="P:DNA repair"/>
    <property type="evidence" value="ECO:0007669"/>
    <property type="project" value="UniProtKB-ARBA"/>
</dbReference>
<evidence type="ECO:0000313" key="3">
    <source>
        <dbReference type="Proteomes" id="UP001159428"/>
    </source>
</evidence>
<sequence>MERTTELLLNQVCMIQEPHVIECSIKAKLNSMLVKLSQHLPSSSLFLFHDIKPTLDSQNVIRKVEPDKLLKQIMYKIEETTNVSALQYGHMHEDNAINDYIKYKHSQGNTGLTVWKVGTYISKIRPGLGASLDRMVYDPLAHCKKGGLEIKCPYSKQGMTIEEACQDKNFCMTLKPGMPTLKIGHQYYYQVQGQMYVSCLQWVDFVVWFGAD</sequence>
<protein>
    <recommendedName>
        <fullName evidence="1">YqaJ viral recombinase domain-containing protein</fullName>
    </recommendedName>
</protein>
<organism evidence="2 3">
    <name type="scientific">Pocillopora meandrina</name>
    <dbReference type="NCBI Taxonomy" id="46732"/>
    <lineage>
        <taxon>Eukaryota</taxon>
        <taxon>Metazoa</taxon>
        <taxon>Cnidaria</taxon>
        <taxon>Anthozoa</taxon>
        <taxon>Hexacorallia</taxon>
        <taxon>Scleractinia</taxon>
        <taxon>Astrocoeniina</taxon>
        <taxon>Pocilloporidae</taxon>
        <taxon>Pocillopora</taxon>
    </lineage>
</organism>
<dbReference type="PANTHER" id="PTHR46609">
    <property type="entry name" value="EXONUCLEASE, PHAGE-TYPE/RECB, C-TERMINAL DOMAIN-CONTAINING PROTEIN"/>
    <property type="match status" value="1"/>
</dbReference>
<evidence type="ECO:0000259" key="1">
    <source>
        <dbReference type="Pfam" id="PF09588"/>
    </source>
</evidence>
<evidence type="ECO:0000313" key="2">
    <source>
        <dbReference type="EMBL" id="CAH3110146.1"/>
    </source>
</evidence>
<feature type="non-terminal residue" evidence="2">
    <location>
        <position position="212"/>
    </location>
</feature>
<dbReference type="AlphaFoldDB" id="A0AAU9WF69"/>
<accession>A0AAU9WF69</accession>
<feature type="domain" description="YqaJ viral recombinase" evidence="1">
    <location>
        <begin position="74"/>
        <end position="198"/>
    </location>
</feature>
<gene>
    <name evidence="2" type="ORF">PMEA_00004219</name>
</gene>
<dbReference type="CDD" id="cd22343">
    <property type="entry name" value="PDDEXK_lambda_exonuclease-like"/>
    <property type="match status" value="1"/>
</dbReference>
<reference evidence="2 3" key="1">
    <citation type="submission" date="2022-05" db="EMBL/GenBank/DDBJ databases">
        <authorList>
            <consortium name="Genoscope - CEA"/>
            <person name="William W."/>
        </authorList>
    </citation>
    <scope>NUCLEOTIDE SEQUENCE [LARGE SCALE GENOMIC DNA]</scope>
</reference>
<dbReference type="InterPro" id="IPR051703">
    <property type="entry name" value="NF-kappa-B_Signaling_Reg"/>
</dbReference>
<keyword evidence="3" id="KW-1185">Reference proteome</keyword>
<dbReference type="Proteomes" id="UP001159428">
    <property type="component" value="Unassembled WGS sequence"/>
</dbReference>
<dbReference type="InterPro" id="IPR019080">
    <property type="entry name" value="YqaJ_viral_recombinase"/>
</dbReference>
<dbReference type="EMBL" id="CALNXJ010000012">
    <property type="protein sequence ID" value="CAH3110146.1"/>
    <property type="molecule type" value="Genomic_DNA"/>
</dbReference>
<name>A0AAU9WF69_9CNID</name>
<dbReference type="PANTHER" id="PTHR46609:SF8">
    <property type="entry name" value="YQAJ VIRAL RECOMBINASE DOMAIN-CONTAINING PROTEIN"/>
    <property type="match status" value="1"/>
</dbReference>